<evidence type="ECO:0000256" key="5">
    <source>
        <dbReference type="ARBA" id="ARBA00023077"/>
    </source>
</evidence>
<dbReference type="AlphaFoldDB" id="A0A2S7K9F3"/>
<evidence type="ECO:0000259" key="12">
    <source>
        <dbReference type="Pfam" id="PF07715"/>
    </source>
</evidence>
<evidence type="ECO:0000256" key="6">
    <source>
        <dbReference type="ARBA" id="ARBA00023136"/>
    </source>
</evidence>
<evidence type="ECO:0000259" key="11">
    <source>
        <dbReference type="Pfam" id="PF00593"/>
    </source>
</evidence>
<evidence type="ECO:0000256" key="2">
    <source>
        <dbReference type="ARBA" id="ARBA00022448"/>
    </source>
</evidence>
<keyword evidence="7 8" id="KW-0998">Cell outer membrane</keyword>
<feature type="domain" description="TonB-dependent receptor plug" evidence="12">
    <location>
        <begin position="56"/>
        <end position="172"/>
    </location>
</feature>
<evidence type="ECO:0000256" key="8">
    <source>
        <dbReference type="PROSITE-ProRule" id="PRU01360"/>
    </source>
</evidence>
<keyword evidence="4 8" id="KW-0812">Transmembrane</keyword>
<feature type="signal peptide" evidence="10">
    <location>
        <begin position="1"/>
        <end position="34"/>
    </location>
</feature>
<evidence type="ECO:0000256" key="9">
    <source>
        <dbReference type="RuleBase" id="RU003357"/>
    </source>
</evidence>
<evidence type="ECO:0008006" key="15">
    <source>
        <dbReference type="Google" id="ProtNLM"/>
    </source>
</evidence>
<dbReference type="OrthoDB" id="7582244at2"/>
<accession>A0A2S7K9F3</accession>
<evidence type="ECO:0000313" key="14">
    <source>
        <dbReference type="Proteomes" id="UP000239504"/>
    </source>
</evidence>
<keyword evidence="10" id="KW-0732">Signal</keyword>
<evidence type="ECO:0000256" key="1">
    <source>
        <dbReference type="ARBA" id="ARBA00004571"/>
    </source>
</evidence>
<name>A0A2S7K9F3_9PROT</name>
<dbReference type="PROSITE" id="PS52016">
    <property type="entry name" value="TONB_DEPENDENT_REC_3"/>
    <property type="match status" value="1"/>
</dbReference>
<dbReference type="Proteomes" id="UP000239504">
    <property type="component" value="Unassembled WGS sequence"/>
</dbReference>
<keyword evidence="6 8" id="KW-0472">Membrane</keyword>
<evidence type="ECO:0000256" key="4">
    <source>
        <dbReference type="ARBA" id="ARBA00022692"/>
    </source>
</evidence>
<comment type="caution">
    <text evidence="13">The sequence shown here is derived from an EMBL/GenBank/DDBJ whole genome shotgun (WGS) entry which is preliminary data.</text>
</comment>
<dbReference type="Pfam" id="PF00593">
    <property type="entry name" value="TonB_dep_Rec_b-barrel"/>
    <property type="match status" value="1"/>
</dbReference>
<reference evidence="13 14" key="1">
    <citation type="submission" date="2017-12" db="EMBL/GenBank/DDBJ databases">
        <authorList>
            <person name="Hurst M.R.H."/>
        </authorList>
    </citation>
    <scope>NUCLEOTIDE SEQUENCE [LARGE SCALE GENOMIC DNA]</scope>
    <source>
        <strain evidence="13 14">SY-3-19</strain>
    </source>
</reference>
<gene>
    <name evidence="13" type="ORF">CW354_03975</name>
</gene>
<dbReference type="InterPro" id="IPR012910">
    <property type="entry name" value="Plug_dom"/>
</dbReference>
<comment type="subcellular location">
    <subcellularLocation>
        <location evidence="1 8">Cell outer membrane</location>
        <topology evidence="1 8">Multi-pass membrane protein</topology>
    </subcellularLocation>
</comment>
<dbReference type="PANTHER" id="PTHR47234:SF2">
    <property type="entry name" value="TONB-DEPENDENT RECEPTOR"/>
    <property type="match status" value="1"/>
</dbReference>
<feature type="domain" description="TonB-dependent receptor-like beta-barrel" evidence="11">
    <location>
        <begin position="534"/>
        <end position="986"/>
    </location>
</feature>
<evidence type="ECO:0000313" key="13">
    <source>
        <dbReference type="EMBL" id="PQA89113.1"/>
    </source>
</evidence>
<evidence type="ECO:0000256" key="3">
    <source>
        <dbReference type="ARBA" id="ARBA00022452"/>
    </source>
</evidence>
<dbReference type="PANTHER" id="PTHR47234">
    <property type="match status" value="1"/>
</dbReference>
<dbReference type="Gene3D" id="2.170.130.10">
    <property type="entry name" value="TonB-dependent receptor, plug domain"/>
    <property type="match status" value="1"/>
</dbReference>
<dbReference type="InterPro" id="IPR036942">
    <property type="entry name" value="Beta-barrel_TonB_sf"/>
</dbReference>
<sequence>MGALIMSKNLMRRSLLALLSTASAGAMLTAGAYAQDEDLGEDNILVTGTRIARPALDAPSPVTTIDATNIQRSGETNLVELLNEVPALVGSVDNDDATLGGGIGATGLNTLNLRNLGSNRTLVLVNGRRHVGGSGGSTAVDINTIPVDMIERVDVLTGGASSIYGADAVTGAVNFVLKDDFEGVSVRGQGGLTPDHGDAARYFGSVTAGKNFADDRGNIMFSFEYSKENGIDSSDRDFANDGYYTLLDNPDFDPNGDVRQRVFLQDATIRFASPQGGVAIDFFDGFDLLFDYEGDGDPYEQGEVIAFRNSIGGSSTRISSFTGSLTSDIERYVANVNTHYEFNPNVRGFLELKFAQVDSYATSSPAFSDLIPIVVADNPFVPQTIADAANMAGADTVFISHDTFELGRRAEDIRRRTYRVAAGLETTILPDSFDNLGFDMSFVYGRTDERLISENNLVLDRFYAAMDAVIDPATNEPTCRSNLDPNALPPQIPFPGGFGFLGYFDAFNTTVTPGNFGTTPYFTPGPNSGCEPLNLFGLGNASQAAIDFVNDDSLREASVEQMVVTMVLRGDTAGVFELPAGPVSFALGGEYREEDSEDNPPLIDTQGFTFGNEIFPTVGGYNVFEGFGEVSVPLIADKPFAEEFSVDAAFRVSDYSTIGSTLAWQVGGVYKPVDDIRFRGTYSVAVRAPNIAELFNPQNQSFFLPDDPCDIDNIPLAADPGLRAANCAAILTPLGVDPGTFEGDDILNATFPGVVGGNPDLSEETAKTWTAGIVLQPRWLEGLTFTADYYNMRITDGIIAPASQDIVDQCVDLPSIDNEFCNLITRRSDGGLSFLEVVPINVAYFETSGVDYEVNYYFDPAEVGLTNIGQFNLRYVGSYLERLDVISLPGQTPDEERDETETLLGDDAPVHTGALDFTWFYDKLTVNYRWRFRDRVYRDEIDEFDAAEDEGLILFQPGRTSALSTHDVQVRFEVHDQADVYVGVNNMFDQEPDIGSLGTPVNSVGRYVYGGFSFDF</sequence>
<dbReference type="SUPFAM" id="SSF56935">
    <property type="entry name" value="Porins"/>
    <property type="match status" value="1"/>
</dbReference>
<dbReference type="EMBL" id="PJCH01000003">
    <property type="protein sequence ID" value="PQA89113.1"/>
    <property type="molecule type" value="Genomic_DNA"/>
</dbReference>
<keyword evidence="2 8" id="KW-0813">Transport</keyword>
<proteinExistence type="inferred from homology"/>
<dbReference type="Pfam" id="PF07715">
    <property type="entry name" value="Plug"/>
    <property type="match status" value="1"/>
</dbReference>
<dbReference type="InterPro" id="IPR039426">
    <property type="entry name" value="TonB-dep_rcpt-like"/>
</dbReference>
<organism evidence="13 14">
    <name type="scientific">Hyphococcus luteus</name>
    <dbReference type="NCBI Taxonomy" id="2058213"/>
    <lineage>
        <taxon>Bacteria</taxon>
        <taxon>Pseudomonadati</taxon>
        <taxon>Pseudomonadota</taxon>
        <taxon>Alphaproteobacteria</taxon>
        <taxon>Parvularculales</taxon>
        <taxon>Parvularculaceae</taxon>
        <taxon>Hyphococcus</taxon>
    </lineage>
</organism>
<keyword evidence="3 8" id="KW-1134">Transmembrane beta strand</keyword>
<evidence type="ECO:0000256" key="10">
    <source>
        <dbReference type="SAM" id="SignalP"/>
    </source>
</evidence>
<protein>
    <recommendedName>
        <fullName evidence="15">TonB-dependent receptor</fullName>
    </recommendedName>
</protein>
<comment type="similarity">
    <text evidence="8 9">Belongs to the TonB-dependent receptor family.</text>
</comment>
<dbReference type="GO" id="GO:0009279">
    <property type="term" value="C:cell outer membrane"/>
    <property type="evidence" value="ECO:0007669"/>
    <property type="project" value="UniProtKB-SubCell"/>
</dbReference>
<evidence type="ECO:0000256" key="7">
    <source>
        <dbReference type="ARBA" id="ARBA00023237"/>
    </source>
</evidence>
<dbReference type="InterPro" id="IPR037066">
    <property type="entry name" value="Plug_dom_sf"/>
</dbReference>
<keyword evidence="14" id="KW-1185">Reference proteome</keyword>
<dbReference type="InterPro" id="IPR000531">
    <property type="entry name" value="Beta-barrel_TonB"/>
</dbReference>
<feature type="chain" id="PRO_5015416476" description="TonB-dependent receptor" evidence="10">
    <location>
        <begin position="35"/>
        <end position="1016"/>
    </location>
</feature>
<dbReference type="Gene3D" id="2.40.170.20">
    <property type="entry name" value="TonB-dependent receptor, beta-barrel domain"/>
    <property type="match status" value="1"/>
</dbReference>
<keyword evidence="5 9" id="KW-0798">TonB box</keyword>